<dbReference type="InterPro" id="IPR012337">
    <property type="entry name" value="RNaseH-like_sf"/>
</dbReference>
<dbReference type="InterPro" id="IPR043502">
    <property type="entry name" value="DNA/RNA_pol_sf"/>
</dbReference>
<evidence type="ECO:0000256" key="3">
    <source>
        <dbReference type="ARBA" id="ARBA00012417"/>
    </source>
</evidence>
<feature type="region of interest" description="Disordered" evidence="15">
    <location>
        <begin position="1342"/>
        <end position="1415"/>
    </location>
</feature>
<evidence type="ECO:0000256" key="13">
    <source>
        <dbReference type="ARBA" id="ARBA00023204"/>
    </source>
</evidence>
<keyword evidence="7" id="KW-0479">Metal-binding</keyword>
<dbReference type="InterPro" id="IPR030559">
    <property type="entry name" value="PolZ_Rev3"/>
</dbReference>
<feature type="compositionally biased region" description="Low complexity" evidence="15">
    <location>
        <begin position="615"/>
        <end position="625"/>
    </location>
</feature>
<dbReference type="Gene3D" id="3.90.1600.10">
    <property type="entry name" value="Palm domain of DNA polymerase"/>
    <property type="match status" value="1"/>
</dbReference>
<dbReference type="Pfam" id="PF00136">
    <property type="entry name" value="DNA_pol_B"/>
    <property type="match status" value="1"/>
</dbReference>
<feature type="region of interest" description="Disordered" evidence="15">
    <location>
        <begin position="292"/>
        <end position="320"/>
    </location>
</feature>
<dbReference type="InterPro" id="IPR056447">
    <property type="entry name" value="REV3_N"/>
</dbReference>
<evidence type="ECO:0000256" key="15">
    <source>
        <dbReference type="SAM" id="MobiDB-lite"/>
    </source>
</evidence>
<dbReference type="InterPro" id="IPR017964">
    <property type="entry name" value="DNA-dir_DNA_pol_B_CS"/>
</dbReference>
<dbReference type="Pfam" id="PF14260">
    <property type="entry name" value="zf-C4pol"/>
    <property type="match status" value="1"/>
</dbReference>
<feature type="compositionally biased region" description="Polar residues" evidence="15">
    <location>
        <begin position="3318"/>
        <end position="3330"/>
    </location>
</feature>
<feature type="domain" description="DNA polymerase zeta catalytic subunit N-terminal" evidence="20">
    <location>
        <begin position="1"/>
        <end position="55"/>
    </location>
</feature>
<evidence type="ECO:0000256" key="14">
    <source>
        <dbReference type="ARBA" id="ARBA00049244"/>
    </source>
</evidence>
<sequence length="4474" mass="483443">MFALRLVTLDHYLAAPSAPLDPLVSKLGGWEVWQVPVLRIFGVTPAGQKACLHVHGALPYLTVPCTEPRPERFAVVLASEIDLLLNTAAGRATSMHRHVHHVAVFRGTRLYGFHDREETFLRIYLYNPNHVPKVAELLLSGHVLKQTMQPHEAHIPYALQFMVDHKLHGMSFVRVESFKFRRPLSWAHDDRSKALGSGPGIWSLRNLPVELFGDLEKQTTCELELDCCAKDILNANDKDMLNPGLAALWQEEEERRQEPVSWAPLSLEDGSFPPTESEQFYLARLDKLLSRPVTEEQDQTGVAKQSRKKHHSRLLDTSHGILDSQDEALAEALAQAASSWSRSAGEEEDSILGSLPTPDNVVDDEDDNDVEDMSQVFQLAGEREQDDADSSMSDHSDGNEAYDPFQLDGADDQPAGVSRTVATTTRDQGTQTGARPPVLVRRLLGRARARRFTRLSLRRQQQQQQQQQLHPQVRRQERLSVKPARAEGRPGEAPGSSPPVAEDWQRWQSCCVASMLMTPLEGSNTPSGGEPNQSPSLSIRSYESSSHLLDAIRPCSVELLRLTEKEIIRWQHRQEPEGRRRWSLRDLDKPGKSGAAPDVSEPQKQRRKRGLSTDSSASSQQSASAGRRRTAQVNSVLPHSERFTNLEARSVEPAHRTRQVSCSSASEDGKVSDRHAKVGTVKASKRVKVAAESSTSDRTLREREVGEKADKGQAGEPVTDTGNDAISPAFSAAVATAERGAELSIPPVEEHVSHSRRERKLSSKRHLAVEVIESVPNSGALSSSLSSSSHLVNKSSDPEGSASRPSIICRIRIQGKHGVISTTSTRPRVVGFVSPERSTTESRIADLNSPPTFGASESSSSAIVGAQMSDGSVPAATPLSSEVTSLSESLKIKVSKGNKSSSATPEATEAQLKSPERAYTSTESLATTHLSPEVVDPVEVSKRKASEKSRSSIVTSAAPVVHLESSEPVHAPGASSPATPSNSEVVDSDVALRRPKRSRKDQSSSVTPVAQPESSEAVRAADSLESAATPSASELADTGVTLRTKLSRRSRSSDMTPEAHAVQLENSRSAPASDASVSLPTPSSEVVDSGVVLRRPRKSKLSTVTPEAPAVHLESAEASCASDAATPLATPPSIEVAGSGAADQPKSSWKSKLRTAASDTRGVDLQSCEASNVPNTHESDPTTQSSEVTDHGASLRVKFSRKSKLSIAKPETPAAHLESSEVAHMPNAPSPLATPLSSDMKDSGVVLRPKRSRKSKYGTVTTEAPGTPSKRSQVVHVPDAPPSLAAPSNAEVADSGTVLRSKSSRKSKSSITTPETQLESSQTIPTPDIAASLAVPLSSEVAESGAQLRPKSSRKKSNIVTPEAPETQLEGSKPMLSDVPPTGVEQKASEAATCDLPRRRNTRSASDVGPKRTRLASTCSTCKPAEFPEPFSSGPASIGTVHDHQLMPVLGAQDTTLGTSQSGSDVDAIQEPEVTGPVSQRGRRRRIVSLCSSSDSQDAANIPSDDSTAHPENAVRATTRRTRRQAAASKLSLRDVRAARSSSAESVTSVSSCEVLSDGLTEMSLPKQEILSKQASGMEETSSSKVVVRRSRSRGNSSSASLSLSTESKNALELGTTSTVQGGAQAVKSKEVKSRSSSRISANKLALRRKVCKEGDIEGKPGTPGLQNDNSLVVDTSGSRSPAFDVGVASTATTGTVASNVSPFDSTSCSTGASVVKLVSNRTTTRLVSSGLQMTSSSMSNEEIPKRSVPEAVGPHERPVSSAPRLGIASSKREVGGLLIRSSKSRKKAALPEAPDPRIQELLVTYERLTITTPSELSGDDSVGSKQPDVAQPSASLNLPEAAGSANPPQKSPQSRESDSPQKEGPQRIEINREPEAEHLRGPSNGSILDTKESDSFKSGASTSTHGAADAGGLMKGATKGMENRPESVPEPEPVPNCAVSEPDATDSDALSSSGTTAGKDLVAARELETSLLHPKQHQCDVTASDALPVSSDIPFCQVTMDEPNIEPVAPEEANATSAVSSDLAAANTSTNDNFDAGLNGPIPVDSVQGNSSDISVSKAEVSEPNTKPGVSDVAHTNAPVDELLFSSSSKKLPRTGHSSAASTSSKAKRKPPTTSMGNRSDSSSSSPINTTVEHCRPRVKSPVEQGSSQMLDSHQAVQDCPSGSIVTELNESIVSGQKATEGCSEKAADVAGTPEPVPIPCELKGNKLSVASSDDVQLEAESSSRVCADDDQAAADQESAVDSTNSAAVSSADDDFMCLSPGGEEDWILLDEVRDDSVELFPSPEGSIDGNESCGDTNVEDITSASEVNCLDVGACEEETEDNIGDIGETGKDVVGHLDGASSEKSVCVKESWVDSVQHSGRESRSKISSANVCKESCTSNNCDPNCGSHDENVTSVDGATSVAGDNCVVDSGGESCSEAASCMEHFEISSETLANNSCEEILRNLGSDSSMIDVGSESFLYPGDSDKCTEEMNREDCADVTSADFVQDFGSDNCVGDIGSEGVEFIASENFIEDIGPEESMEMFSGTDSESKQLNKAAAVCEVSSDSRQHEDTSAMVAAAKSVRVVVERLDNIDARSAIGMLYYKAKKALKYNRAPCKVVEITENKHECRPDNLQTEQAGTEKKERTVGRSTARKSPVSHRQTLRPSKSLHKDIRAPCSQRGPSDSQALHRSPREQDSSVQPVLAEKEPTSNQKTFKSSRTSHKGLSASGNQHSSGDSQAQCANAQEQDGSVAPFSENKSSSSIKQASKPSKSLRKDHRDTRNQHFEKSADGSKAKPTGPRKKDGSGNRLSVDKSSNDRQNSSKAFKSSSQDAKVAKNKDSDASTSKPEALCAVVEKQKVARSSLEGSVSRDQEALESSKTSHRTFKVSKNKDRAATASKAKAQQLGAEKQRDSADCSSVEESSCRDKEALESSKTSHRTFKVSKNKDRAATASKAEAQQLGAEKQRDSADCSSVEESSCRDQGALESSKTSHRTSKVTKNKDRAATASKAEAQQLGAEKQRDSADCSSVEESSCRDQEALESSKTSHRTFKVTKNKDRAATASKAEAQQLDAEKQRDRADCSSVEESPCHDQKVSKSSRTSHQAFKVAKNKDSPASPNKAEVQHLSTQKQGDSADHSSAQESPCHDQVASKSSKTSCRDLNVDKKKDSPASPNKAEAQQAVTEKQRDSVDHFPVKRSQSHDQESLKSLKTSRQDFKVAENNDSHASPSKAEAQQAVAEKQRDSVDHFSFKRSQSHDQESLKSSKTSRQDFKVAENKDSHASPNKAEAQQAVTEKQRDSVDHFSFKKSQSHDQESLKSSKTSRQDFKVAENKDSHASPNKTEAQQAVTEKQGDDVDPFSLEKSSSHDQQVSGFSSHLNKDIPTCDSQVPVCENSDPRPDNLEDQKAEGDMQQQDECVEPLQIVRSEPLPPTDMGRVPGLLDQVLDLGELPDAIKCLLDSEVPLPELDADCFSLPPDSTRWLPEDSVVEKRKPDERPQNNKEDPTPFCPSSDIALGDFTKACSLTNEGLVALVPAVPPPTCGPHFNTSTTSRVRKKCLRGLAHWQKTKLEAFARDSCFEVDFEHNPELRIAFCRDRSVVLTPARSAPTVALLAPTHQRPPPSPDDDVVSIRELPPSDASPDPAMLLVSPPSTPPRHDTSTSQLDGPTGRFALSGARLPADTERVLTVLSVEVHVRTRSDLRPDPEYDPVQCVLWCARGYGMDAPLEAGAMHWATVSGDPRQVDIEDIAGTSLHRTGVATPSLRTQVVRSELDLLHAVVDLVHRWDPDVLLGYDVERASWGYLCERAEHLDLDLYARLSRAPPPPGRKDILGRILLGAWRILRKEVALNIYTFENTYYHVMHRRVPLYSFRLLSEWFSKDLFRWRTVEHYALRARGNLELLDELNVFGKTSQMASIFGIQFYEVLSRGSQFRVESMLLRLARSHRMVALSASTAQRARQRAPEFIPLVLEPRAQLYTDPVVVLDFQSLYPSVIISHNYCFSTCLGRVENLGSSAPFGCSSLEVPLQCVKNLRDHITVSPAGVAFVKPSIRRGLLPQMLDEVLGTRIMVKKAMSQCTNKGLQRVLDAQQLSLKLISNVTYGYTAASFSGRMPCVEVADSVVSKGREALEQAIRTAEATVPGARVVYGDTDSLFVLLEGRSREEAFRLGQEIADRVTAQNPRPMRLKLEKVYQPCVLQTKKRYVGFSYESPDQLEPKYDAKGIETVRRDTCPAVAKLLEKMLRVLFTSRDMVAVKRFVKLQFSKILAERVSPQDFIFAREFRGLHGYQPSACVPALEITRRQLRRDPRAEPLVGERVPYVVVYGHPGQRLIELVRSPLELLSGQLRLNAHYYVARVIGPALNRVLRLLGADCLQWYEELPRPRFVSTPRPGTMAAYVVVNQLCLACGGQAESRQLCASCEADPGYAALILGGKVQRVQKALLELQTVCHSCMGFQAGSVCLSIDCPVLFKTSRVTTEAQQAIEWNRARNSVPASSS</sequence>
<feature type="region of interest" description="Disordered" evidence="15">
    <location>
        <begin position="1729"/>
        <end position="1769"/>
    </location>
</feature>
<evidence type="ECO:0000256" key="11">
    <source>
        <dbReference type="ARBA" id="ARBA00023004"/>
    </source>
</evidence>
<dbReference type="EC" id="2.7.7.7" evidence="3"/>
<evidence type="ECO:0000256" key="4">
    <source>
        <dbReference type="ARBA" id="ARBA00021589"/>
    </source>
</evidence>
<evidence type="ECO:0000259" key="19">
    <source>
        <dbReference type="Pfam" id="PF24055"/>
    </source>
</evidence>
<dbReference type="EMBL" id="GACK01006935">
    <property type="protein sequence ID" value="JAA58099.1"/>
    <property type="molecule type" value="mRNA"/>
</dbReference>
<feature type="compositionally biased region" description="Polar residues" evidence="15">
    <location>
        <begin position="1168"/>
        <end position="1187"/>
    </location>
</feature>
<feature type="compositionally biased region" description="Polar residues" evidence="15">
    <location>
        <begin position="919"/>
        <end position="930"/>
    </location>
</feature>
<evidence type="ECO:0000256" key="9">
    <source>
        <dbReference type="ARBA" id="ARBA00022833"/>
    </source>
</evidence>
<feature type="region of interest" description="Disordered" evidence="15">
    <location>
        <begin position="518"/>
        <end position="539"/>
    </location>
</feature>
<feature type="compositionally biased region" description="Low complexity" evidence="15">
    <location>
        <begin position="2738"/>
        <end position="2753"/>
    </location>
</feature>
<dbReference type="CDD" id="cd05778">
    <property type="entry name" value="DNA_polB_zeta_exo"/>
    <property type="match status" value="1"/>
</dbReference>
<feature type="compositionally biased region" description="Basic and acidic residues" evidence="15">
    <location>
        <begin position="639"/>
        <end position="655"/>
    </location>
</feature>
<feature type="compositionally biased region" description="Basic and acidic residues" evidence="15">
    <location>
        <begin position="2759"/>
        <end position="2776"/>
    </location>
</feature>
<evidence type="ECO:0000256" key="12">
    <source>
        <dbReference type="ARBA" id="ARBA00023014"/>
    </source>
</evidence>
<dbReference type="SUPFAM" id="SSF53098">
    <property type="entry name" value="Ribonuclease H-like"/>
    <property type="match status" value="1"/>
</dbReference>
<feature type="domain" description="DNA polymerase delta/zeta catalytic subunit N-terminal" evidence="19">
    <location>
        <begin position="56"/>
        <end position="131"/>
    </location>
</feature>
<feature type="region of interest" description="Disordered" evidence="15">
    <location>
        <begin position="2031"/>
        <end position="2151"/>
    </location>
</feature>
<evidence type="ECO:0000256" key="8">
    <source>
        <dbReference type="ARBA" id="ARBA00022763"/>
    </source>
</evidence>
<keyword evidence="8" id="KW-0227">DNA damage</keyword>
<feature type="compositionally biased region" description="Low complexity" evidence="15">
    <location>
        <begin position="1729"/>
        <end position="1740"/>
    </location>
</feature>
<feature type="region of interest" description="Disordered" evidence="15">
    <location>
        <begin position="778"/>
        <end position="806"/>
    </location>
</feature>
<comment type="catalytic activity">
    <reaction evidence="14">
        <text>DNA(n) + a 2'-deoxyribonucleoside 5'-triphosphate = DNA(n+1) + diphosphate</text>
        <dbReference type="Rhea" id="RHEA:22508"/>
        <dbReference type="Rhea" id="RHEA-COMP:17339"/>
        <dbReference type="Rhea" id="RHEA-COMP:17340"/>
        <dbReference type="ChEBI" id="CHEBI:33019"/>
        <dbReference type="ChEBI" id="CHEBI:61560"/>
        <dbReference type="ChEBI" id="CHEBI:173112"/>
        <dbReference type="EC" id="2.7.7.7"/>
    </reaction>
</comment>
<feature type="region of interest" description="Disordered" evidence="15">
    <location>
        <begin position="339"/>
        <end position="367"/>
    </location>
</feature>
<feature type="compositionally biased region" description="Polar residues" evidence="15">
    <location>
        <begin position="3107"/>
        <end position="3124"/>
    </location>
</feature>
<proteinExistence type="evidence at transcript level"/>
<feature type="compositionally biased region" description="Basic and acidic residues" evidence="15">
    <location>
        <begin position="2905"/>
        <end position="2914"/>
    </location>
</feature>
<feature type="compositionally biased region" description="Basic and acidic residues" evidence="15">
    <location>
        <begin position="2783"/>
        <end position="2799"/>
    </location>
</feature>
<keyword evidence="6" id="KW-0548">Nucleotidyltransferase</keyword>
<dbReference type="GO" id="GO:0003677">
    <property type="term" value="F:DNA binding"/>
    <property type="evidence" value="ECO:0007669"/>
    <property type="project" value="InterPro"/>
</dbReference>
<feature type="region of interest" description="Disordered" evidence="15">
    <location>
        <begin position="573"/>
        <end position="725"/>
    </location>
</feature>
<feature type="compositionally biased region" description="Polar residues" evidence="15">
    <location>
        <begin position="2710"/>
        <end position="2731"/>
    </location>
</feature>
<comment type="cofactor">
    <cofactor evidence="1">
        <name>[4Fe-4S] cluster</name>
        <dbReference type="ChEBI" id="CHEBI:49883"/>
    </cofactor>
</comment>
<feature type="compositionally biased region" description="Low complexity" evidence="15">
    <location>
        <begin position="778"/>
        <end position="795"/>
    </location>
</feature>
<dbReference type="InterPro" id="IPR006172">
    <property type="entry name" value="DNA-dir_DNA_pol_B"/>
</dbReference>
<feature type="compositionally biased region" description="Basic and acidic residues" evidence="15">
    <location>
        <begin position="1743"/>
        <end position="1759"/>
    </location>
</feature>
<feature type="compositionally biased region" description="Basic and acidic residues" evidence="15">
    <location>
        <begin position="667"/>
        <end position="676"/>
    </location>
</feature>
<feature type="region of interest" description="Disordered" evidence="15">
    <location>
        <begin position="3464"/>
        <end position="3488"/>
    </location>
</feature>
<dbReference type="SUPFAM" id="SSF56672">
    <property type="entry name" value="DNA/RNA polymerases"/>
    <property type="match status" value="1"/>
</dbReference>
<dbReference type="InterPro" id="IPR006133">
    <property type="entry name" value="DNA-dir_DNA_pol_B_exonuc"/>
</dbReference>
<evidence type="ECO:0000259" key="20">
    <source>
        <dbReference type="Pfam" id="PF24065"/>
    </source>
</evidence>
<dbReference type="SMART" id="SM00486">
    <property type="entry name" value="POLBc"/>
    <property type="match status" value="1"/>
</dbReference>
<feature type="compositionally biased region" description="Low complexity" evidence="15">
    <location>
        <begin position="2113"/>
        <end position="2127"/>
    </location>
</feature>
<name>L7M4U5_RHIPC</name>
<evidence type="ECO:0000256" key="5">
    <source>
        <dbReference type="ARBA" id="ARBA00022679"/>
    </source>
</evidence>
<dbReference type="InterPro" id="IPR006134">
    <property type="entry name" value="DNA-dir_DNA_pol_B_multi_dom"/>
</dbReference>
<dbReference type="InterPro" id="IPR042087">
    <property type="entry name" value="DNA_pol_B_thumb"/>
</dbReference>
<feature type="compositionally biased region" description="Polar residues" evidence="15">
    <location>
        <begin position="1454"/>
        <end position="1464"/>
    </location>
</feature>
<feature type="compositionally biased region" description="Basic and acidic residues" evidence="15">
    <location>
        <begin position="3221"/>
        <end position="3262"/>
    </location>
</feature>
<dbReference type="InterPro" id="IPR025687">
    <property type="entry name" value="Znf-C4pol"/>
</dbReference>
<feature type="compositionally biased region" description="Basic and acidic residues" evidence="15">
    <location>
        <begin position="939"/>
        <end position="950"/>
    </location>
</feature>
<evidence type="ECO:0000259" key="16">
    <source>
        <dbReference type="Pfam" id="PF00136"/>
    </source>
</evidence>
<dbReference type="FunFam" id="1.10.132.60:FF:000005">
    <property type="entry name" value="Putative DNA polymerase zeta catalytic subunit"/>
    <property type="match status" value="1"/>
</dbReference>
<feature type="compositionally biased region" description="Polar residues" evidence="15">
    <location>
        <begin position="420"/>
        <end position="433"/>
    </location>
</feature>
<dbReference type="PANTHER" id="PTHR45812:SF1">
    <property type="entry name" value="DNA POLYMERASE ZETA CATALYTIC SUBUNIT"/>
    <property type="match status" value="1"/>
</dbReference>
<dbReference type="Pfam" id="PF24055">
    <property type="entry name" value="POL3_N"/>
    <property type="match status" value="1"/>
</dbReference>
<feature type="compositionally biased region" description="Polar residues" evidence="15">
    <location>
        <begin position="521"/>
        <end position="539"/>
    </location>
</feature>
<feature type="region of interest" description="Disordered" evidence="15">
    <location>
        <begin position="1813"/>
        <end position="1962"/>
    </location>
</feature>
<dbReference type="Pfam" id="PF03104">
    <property type="entry name" value="DNA_pol_B_exo1"/>
    <property type="match status" value="1"/>
</dbReference>
<feature type="compositionally biased region" description="Basic and acidic residues" evidence="15">
    <location>
        <begin position="3376"/>
        <end position="3389"/>
    </location>
</feature>
<feature type="compositionally biased region" description="Basic and acidic residues" evidence="15">
    <location>
        <begin position="698"/>
        <end position="713"/>
    </location>
</feature>
<feature type="compositionally biased region" description="Polar residues" evidence="15">
    <location>
        <begin position="1311"/>
        <end position="1325"/>
    </location>
</feature>
<feature type="compositionally biased region" description="Polar residues" evidence="15">
    <location>
        <begin position="3348"/>
        <end position="3358"/>
    </location>
</feature>
<keyword evidence="11" id="KW-0408">Iron</keyword>
<dbReference type="FunFam" id="3.30.420.10:FF:000024">
    <property type="entry name" value="DNA polymerase zeta catalytic subunit"/>
    <property type="match status" value="1"/>
</dbReference>
<feature type="compositionally biased region" description="Basic and acidic residues" evidence="15">
    <location>
        <begin position="3468"/>
        <end position="3485"/>
    </location>
</feature>
<dbReference type="InterPro" id="IPR036397">
    <property type="entry name" value="RNaseH_sf"/>
</dbReference>
<evidence type="ECO:0000256" key="10">
    <source>
        <dbReference type="ARBA" id="ARBA00022932"/>
    </source>
</evidence>
<evidence type="ECO:0000259" key="17">
    <source>
        <dbReference type="Pfam" id="PF03104"/>
    </source>
</evidence>
<feature type="compositionally biased region" description="Basic and acidic residues" evidence="15">
    <location>
        <begin position="474"/>
        <end position="490"/>
    </location>
</feature>
<keyword evidence="13" id="KW-0234">DNA repair</keyword>
<comment type="similarity">
    <text evidence="2">Belongs to the DNA polymerase type-B family.</text>
</comment>
<dbReference type="GO" id="GO:0046872">
    <property type="term" value="F:metal ion binding"/>
    <property type="evidence" value="ECO:0007669"/>
    <property type="project" value="UniProtKB-KW"/>
</dbReference>
<dbReference type="GO" id="GO:0051536">
    <property type="term" value="F:iron-sulfur cluster binding"/>
    <property type="evidence" value="ECO:0007669"/>
    <property type="project" value="UniProtKB-KW"/>
</dbReference>
<organism evidence="21">
    <name type="scientific">Rhipicephalus pulchellus</name>
    <name type="common">Yellow backed tick</name>
    <name type="synonym">Dermacentor pulchellus</name>
    <dbReference type="NCBI Taxonomy" id="72859"/>
    <lineage>
        <taxon>Eukaryota</taxon>
        <taxon>Metazoa</taxon>
        <taxon>Ecdysozoa</taxon>
        <taxon>Arthropoda</taxon>
        <taxon>Chelicerata</taxon>
        <taxon>Arachnida</taxon>
        <taxon>Acari</taxon>
        <taxon>Parasitiformes</taxon>
        <taxon>Ixodida</taxon>
        <taxon>Ixodoidea</taxon>
        <taxon>Ixodidae</taxon>
        <taxon>Rhipicephalinae</taxon>
        <taxon>Rhipicephalus</taxon>
        <taxon>Rhipicephalus</taxon>
    </lineage>
</organism>
<feature type="compositionally biased region" description="Polar residues" evidence="15">
    <location>
        <begin position="1064"/>
        <end position="1086"/>
    </location>
</feature>
<feature type="compositionally biased region" description="Low complexity" evidence="15">
    <location>
        <begin position="1539"/>
        <end position="1553"/>
    </location>
</feature>
<dbReference type="GO" id="GO:0000724">
    <property type="term" value="P:double-strand break repair via homologous recombination"/>
    <property type="evidence" value="ECO:0007669"/>
    <property type="project" value="TreeGrafter"/>
</dbReference>
<keyword evidence="10" id="KW-0239">DNA-directed DNA polymerase</keyword>
<dbReference type="PROSITE" id="PS00116">
    <property type="entry name" value="DNA_POLYMERASE_B"/>
    <property type="match status" value="1"/>
</dbReference>
<dbReference type="InterPro" id="IPR056435">
    <property type="entry name" value="DPOD/Z_N"/>
</dbReference>
<keyword evidence="12" id="KW-0411">Iron-sulfur</keyword>
<feature type="region of interest" description="Disordered" evidence="15">
    <location>
        <begin position="834"/>
        <end position="861"/>
    </location>
</feature>
<evidence type="ECO:0000256" key="7">
    <source>
        <dbReference type="ARBA" id="ARBA00022723"/>
    </source>
</evidence>
<feature type="compositionally biased region" description="Basic and acidic residues" evidence="15">
    <location>
        <begin position="3139"/>
        <end position="3151"/>
    </location>
</feature>
<accession>L7M4U5</accession>
<dbReference type="Gene3D" id="1.10.287.690">
    <property type="entry name" value="Helix hairpin bin"/>
    <property type="match status" value="1"/>
</dbReference>
<evidence type="ECO:0000313" key="21">
    <source>
        <dbReference type="EMBL" id="JAA58099.1"/>
    </source>
</evidence>
<reference evidence="21" key="1">
    <citation type="submission" date="2012-11" db="EMBL/GenBank/DDBJ databases">
        <authorList>
            <person name="Lucero-Rivera Y.E."/>
            <person name="Tovar-Ramirez D."/>
        </authorList>
    </citation>
    <scope>NUCLEOTIDE SEQUENCE</scope>
    <source>
        <tissue evidence="21">Salivary gland</tissue>
    </source>
</reference>
<dbReference type="PRINTS" id="PR00106">
    <property type="entry name" value="DNAPOLB"/>
</dbReference>
<feature type="compositionally biased region" description="Polar residues" evidence="15">
    <location>
        <begin position="2800"/>
        <end position="2814"/>
    </location>
</feature>
<dbReference type="GO" id="GO:0016035">
    <property type="term" value="C:zeta DNA polymerase complex"/>
    <property type="evidence" value="ECO:0007669"/>
    <property type="project" value="InterPro"/>
</dbReference>
<feature type="compositionally biased region" description="Polar residues" evidence="15">
    <location>
        <begin position="1258"/>
        <end position="1272"/>
    </location>
</feature>
<feature type="region of interest" description="Disordered" evidence="15">
    <location>
        <begin position="1122"/>
        <end position="1327"/>
    </location>
</feature>
<feature type="region of interest" description="Disordered" evidence="15">
    <location>
        <begin position="1454"/>
        <end position="1553"/>
    </location>
</feature>
<dbReference type="Pfam" id="PF24065">
    <property type="entry name" value="REV3_N"/>
    <property type="match status" value="1"/>
</dbReference>
<feature type="region of interest" description="Disordered" evidence="15">
    <location>
        <begin position="381"/>
        <end position="439"/>
    </location>
</feature>
<dbReference type="Gene3D" id="1.10.132.60">
    <property type="entry name" value="DNA polymerase family B, C-terminal domain"/>
    <property type="match status" value="1"/>
</dbReference>
<feature type="compositionally biased region" description="Low complexity" evidence="15">
    <location>
        <begin position="1594"/>
        <end position="1609"/>
    </location>
</feature>
<dbReference type="FunFam" id="1.10.287.690:FF:000002">
    <property type="entry name" value="DNA polymerase zeta"/>
    <property type="match status" value="1"/>
</dbReference>
<feature type="region of interest" description="Disordered" evidence="15">
    <location>
        <begin position="2613"/>
        <end position="3389"/>
    </location>
</feature>
<feature type="region of interest" description="Disordered" evidence="15">
    <location>
        <begin position="456"/>
        <end position="502"/>
    </location>
</feature>
<feature type="compositionally biased region" description="Basic and acidic residues" evidence="15">
    <location>
        <begin position="3276"/>
        <end position="3317"/>
    </location>
</feature>
<feature type="compositionally biased region" description="Polar residues" evidence="15">
    <location>
        <begin position="1003"/>
        <end position="1014"/>
    </location>
</feature>
<feature type="compositionally biased region" description="Basic and acidic residues" evidence="15">
    <location>
        <begin position="3166"/>
        <end position="3205"/>
    </location>
</feature>
<feature type="compositionally biased region" description="Basic and acidic residues" evidence="15">
    <location>
        <begin position="1854"/>
        <end position="1881"/>
    </location>
</feature>
<feature type="compositionally biased region" description="Polar residues" evidence="15">
    <location>
        <begin position="976"/>
        <end position="985"/>
    </location>
</feature>
<evidence type="ECO:0000256" key="2">
    <source>
        <dbReference type="ARBA" id="ARBA00005755"/>
    </source>
</evidence>
<dbReference type="Gene3D" id="3.30.420.10">
    <property type="entry name" value="Ribonuclease H-like superfamily/Ribonuclease H"/>
    <property type="match status" value="1"/>
</dbReference>
<feature type="region of interest" description="Disordered" evidence="15">
    <location>
        <begin position="745"/>
        <end position="764"/>
    </location>
</feature>
<dbReference type="InterPro" id="IPR023211">
    <property type="entry name" value="DNA_pol_palm_dom_sf"/>
</dbReference>
<feature type="compositionally biased region" description="Polar residues" evidence="15">
    <location>
        <begin position="1490"/>
        <end position="1499"/>
    </location>
</feature>
<dbReference type="GO" id="GO:0005634">
    <property type="term" value="C:nucleus"/>
    <property type="evidence" value="ECO:0007669"/>
    <property type="project" value="TreeGrafter"/>
</dbReference>
<feature type="region of interest" description="Disordered" evidence="15">
    <location>
        <begin position="893"/>
        <end position="1091"/>
    </location>
</feature>
<feature type="region of interest" description="Disordered" evidence="15">
    <location>
        <begin position="1572"/>
        <end position="1640"/>
    </location>
</feature>
<evidence type="ECO:0000256" key="6">
    <source>
        <dbReference type="ARBA" id="ARBA00022695"/>
    </source>
</evidence>
<feature type="compositionally biased region" description="Polar residues" evidence="15">
    <location>
        <begin position="849"/>
        <end position="861"/>
    </location>
</feature>
<evidence type="ECO:0000259" key="18">
    <source>
        <dbReference type="Pfam" id="PF14260"/>
    </source>
</evidence>
<keyword evidence="5" id="KW-0808">Transferase</keyword>
<feature type="region of interest" description="Disordered" evidence="15">
    <location>
        <begin position="3594"/>
        <end position="3649"/>
    </location>
</feature>
<dbReference type="GO" id="GO:0003887">
    <property type="term" value="F:DNA-directed DNA polymerase activity"/>
    <property type="evidence" value="ECO:0007669"/>
    <property type="project" value="UniProtKB-KW"/>
</dbReference>
<evidence type="ECO:0000256" key="1">
    <source>
        <dbReference type="ARBA" id="ARBA00001966"/>
    </source>
</evidence>
<feature type="compositionally biased region" description="Low complexity" evidence="15">
    <location>
        <begin position="458"/>
        <end position="471"/>
    </location>
</feature>
<dbReference type="Gene3D" id="3.30.342.10">
    <property type="entry name" value="DNA Polymerase, chain B, domain 1"/>
    <property type="match status" value="1"/>
</dbReference>
<reference evidence="21" key="2">
    <citation type="journal article" date="2015" name="J. Proteomics">
        <title>Sexual differences in the sialomes of the zebra tick, Rhipicephalus pulchellus.</title>
        <authorList>
            <person name="Tan A.W."/>
            <person name="Francischetti I.M."/>
            <person name="Slovak M."/>
            <person name="Kini R.M."/>
            <person name="Ribeiro J.M."/>
        </authorList>
    </citation>
    <scope>NUCLEOTIDE SEQUENCE</scope>
    <source>
        <tissue evidence="21">Salivary gland</tissue>
    </source>
</reference>
<feature type="domain" description="C4-type zinc-finger of DNA polymerase delta" evidence="18">
    <location>
        <begin position="4381"/>
        <end position="4448"/>
    </location>
</feature>
<feature type="domain" description="DNA-directed DNA polymerase family B exonuclease" evidence="17">
    <location>
        <begin position="3721"/>
        <end position="3799"/>
    </location>
</feature>
<dbReference type="GO" id="GO:0000166">
    <property type="term" value="F:nucleotide binding"/>
    <property type="evidence" value="ECO:0007669"/>
    <property type="project" value="InterPro"/>
</dbReference>
<keyword evidence="9" id="KW-0862">Zinc</keyword>
<feature type="compositionally biased region" description="Polar residues" evidence="15">
    <location>
        <begin position="1897"/>
        <end position="1906"/>
    </location>
</feature>
<dbReference type="CDD" id="cd05534">
    <property type="entry name" value="POLBc_zeta"/>
    <property type="match status" value="1"/>
</dbReference>
<feature type="compositionally biased region" description="Basic and acidic residues" evidence="15">
    <location>
        <begin position="3054"/>
        <end position="3063"/>
    </location>
</feature>
<feature type="compositionally biased region" description="Basic and acidic residues" evidence="15">
    <location>
        <begin position="573"/>
        <end position="591"/>
    </location>
</feature>
<feature type="compositionally biased region" description="Polar residues" evidence="15">
    <location>
        <begin position="2692"/>
        <end position="2701"/>
    </location>
</feature>
<feature type="domain" description="DNA-directed DNA polymerase family B multifunctional" evidence="16">
    <location>
        <begin position="3900"/>
        <end position="4340"/>
    </location>
</feature>
<protein>
    <recommendedName>
        <fullName evidence="4">DNA polymerase zeta catalytic subunit</fullName>
        <ecNumber evidence="3">2.7.7.7</ecNumber>
    </recommendedName>
</protein>
<dbReference type="PANTHER" id="PTHR45812">
    <property type="entry name" value="DNA POLYMERASE ZETA CATALYTIC SUBUNIT"/>
    <property type="match status" value="1"/>
</dbReference>
<dbReference type="GO" id="GO:0042276">
    <property type="term" value="P:error-prone translesion synthesis"/>
    <property type="evidence" value="ECO:0007669"/>
    <property type="project" value="TreeGrafter"/>
</dbReference>